<keyword evidence="1" id="KW-0732">Signal</keyword>
<comment type="caution">
    <text evidence="2">The sequence shown here is derived from an EMBL/GenBank/DDBJ whole genome shotgun (WGS) entry which is preliminary data.</text>
</comment>
<evidence type="ECO:0000256" key="1">
    <source>
        <dbReference type="SAM" id="SignalP"/>
    </source>
</evidence>
<feature type="non-terminal residue" evidence="2">
    <location>
        <position position="1"/>
    </location>
</feature>
<dbReference type="AlphaFoldDB" id="A0A9W8ISE8"/>
<dbReference type="EMBL" id="JANBPK010001518">
    <property type="protein sequence ID" value="KAJ2922062.1"/>
    <property type="molecule type" value="Genomic_DNA"/>
</dbReference>
<sequence length="180" mass="19526">MQFATTLFSVLTAFAFISNSAYAADICTYGTRSCFQGGTYGCCANIPAGECCSWSSSSLGWSVRFSNMPGGWFGTTYGTQFCTTQTSGIGSSASSGCSSVYTGSTYSNWYSARWNLNGRRTSPEAATSSSECRRPNVLGYTWSNRQYQIEVPEGQYDHITKLLDDGDFDALNRIATEVKA</sequence>
<reference evidence="2" key="1">
    <citation type="submission" date="2022-06" db="EMBL/GenBank/DDBJ databases">
        <title>Genome Sequence of Candolleomyces eurysporus.</title>
        <authorList>
            <person name="Buettner E."/>
        </authorList>
    </citation>
    <scope>NUCLEOTIDE SEQUENCE</scope>
    <source>
        <strain evidence="2">VTCC 930004</strain>
    </source>
</reference>
<dbReference type="OrthoDB" id="2961306at2759"/>
<feature type="signal peptide" evidence="1">
    <location>
        <begin position="1"/>
        <end position="23"/>
    </location>
</feature>
<evidence type="ECO:0000313" key="2">
    <source>
        <dbReference type="EMBL" id="KAJ2922062.1"/>
    </source>
</evidence>
<feature type="chain" id="PRO_5040855978" evidence="1">
    <location>
        <begin position="24"/>
        <end position="180"/>
    </location>
</feature>
<dbReference type="Proteomes" id="UP001140091">
    <property type="component" value="Unassembled WGS sequence"/>
</dbReference>
<organism evidence="2 3">
    <name type="scientific">Candolleomyces eurysporus</name>
    <dbReference type="NCBI Taxonomy" id="2828524"/>
    <lineage>
        <taxon>Eukaryota</taxon>
        <taxon>Fungi</taxon>
        <taxon>Dikarya</taxon>
        <taxon>Basidiomycota</taxon>
        <taxon>Agaricomycotina</taxon>
        <taxon>Agaricomycetes</taxon>
        <taxon>Agaricomycetidae</taxon>
        <taxon>Agaricales</taxon>
        <taxon>Agaricineae</taxon>
        <taxon>Psathyrellaceae</taxon>
        <taxon>Candolleomyces</taxon>
    </lineage>
</organism>
<gene>
    <name evidence="2" type="ORF">H1R20_g15036</name>
</gene>
<evidence type="ECO:0000313" key="3">
    <source>
        <dbReference type="Proteomes" id="UP001140091"/>
    </source>
</evidence>
<name>A0A9W8ISE8_9AGAR</name>
<protein>
    <submittedName>
        <fullName evidence="2">Uncharacterized protein</fullName>
    </submittedName>
</protein>
<proteinExistence type="predicted"/>
<accession>A0A9W8ISE8</accession>
<keyword evidence="3" id="KW-1185">Reference proteome</keyword>